<organism evidence="3 4">
    <name type="scientific">Portunus trituberculatus</name>
    <name type="common">Swimming crab</name>
    <name type="synonym">Neptunus trituberculatus</name>
    <dbReference type="NCBI Taxonomy" id="210409"/>
    <lineage>
        <taxon>Eukaryota</taxon>
        <taxon>Metazoa</taxon>
        <taxon>Ecdysozoa</taxon>
        <taxon>Arthropoda</taxon>
        <taxon>Crustacea</taxon>
        <taxon>Multicrustacea</taxon>
        <taxon>Malacostraca</taxon>
        <taxon>Eumalacostraca</taxon>
        <taxon>Eucarida</taxon>
        <taxon>Decapoda</taxon>
        <taxon>Pleocyemata</taxon>
        <taxon>Brachyura</taxon>
        <taxon>Eubrachyura</taxon>
        <taxon>Portunoidea</taxon>
        <taxon>Portunidae</taxon>
        <taxon>Portuninae</taxon>
        <taxon>Portunus</taxon>
    </lineage>
</organism>
<feature type="compositionally biased region" description="Basic and acidic residues" evidence="1">
    <location>
        <begin position="152"/>
        <end position="168"/>
    </location>
</feature>
<dbReference type="EMBL" id="VSRR010073417">
    <property type="protein sequence ID" value="MPC87065.1"/>
    <property type="molecule type" value="Genomic_DNA"/>
</dbReference>
<proteinExistence type="predicted"/>
<feature type="region of interest" description="Disordered" evidence="1">
    <location>
        <begin position="152"/>
        <end position="171"/>
    </location>
</feature>
<evidence type="ECO:0000313" key="3">
    <source>
        <dbReference type="EMBL" id="MPC87065.1"/>
    </source>
</evidence>
<dbReference type="Proteomes" id="UP000324222">
    <property type="component" value="Unassembled WGS sequence"/>
</dbReference>
<dbReference type="AlphaFoldDB" id="A0A5B7IX49"/>
<feature type="region of interest" description="Disordered" evidence="1">
    <location>
        <begin position="262"/>
        <end position="319"/>
    </location>
</feature>
<keyword evidence="2" id="KW-0472">Membrane</keyword>
<protein>
    <submittedName>
        <fullName evidence="3">Uncharacterized protein</fullName>
    </submittedName>
</protein>
<keyword evidence="2" id="KW-1133">Transmembrane helix</keyword>
<feature type="compositionally biased region" description="Basic residues" evidence="1">
    <location>
        <begin position="303"/>
        <end position="313"/>
    </location>
</feature>
<accession>A0A5B7IX49</accession>
<name>A0A5B7IX49_PORTR</name>
<feature type="transmembrane region" description="Helical" evidence="2">
    <location>
        <begin position="349"/>
        <end position="374"/>
    </location>
</feature>
<gene>
    <name evidence="3" type="ORF">E2C01_081914</name>
</gene>
<keyword evidence="2" id="KW-0812">Transmembrane</keyword>
<sequence length="379" mass="41570">MGQLCSTLKVSAHLEVVGQCGGADRLTLCLPRSKGKGGRRLLGDFSFPSTRDGAGHHRSAHRILVPVGRVTKKDGATPVRVDILAGASLVARREIPLADLLAGLKANTIGRRSALFFSVKADQAENANGGAAGSQGQAPVAVYYSRRLLDDQRPPQEDQQKEAAETEQHASLLPQAGRTKLILPPFAVYTNTTLIPEVTYSNLAPKVTVKDLMDGQRWVAPHAHPWQETGHIQDSEIVASSTPEVVHRDLGDGQRWVAPQARPWQEREHAPVAGETVASQTTEVTHRDLGDGQRWAAPQAQLRHTRGERHRRTSMREREGVALQSSITFPSKQRKETLWDGRGGGRGRLYGPCLMGSLLHCVLAMNFTLLVYHLCLEWF</sequence>
<evidence type="ECO:0000256" key="2">
    <source>
        <dbReference type="SAM" id="Phobius"/>
    </source>
</evidence>
<keyword evidence="4" id="KW-1185">Reference proteome</keyword>
<evidence type="ECO:0000313" key="4">
    <source>
        <dbReference type="Proteomes" id="UP000324222"/>
    </source>
</evidence>
<comment type="caution">
    <text evidence="3">The sequence shown here is derived from an EMBL/GenBank/DDBJ whole genome shotgun (WGS) entry which is preliminary data.</text>
</comment>
<evidence type="ECO:0000256" key="1">
    <source>
        <dbReference type="SAM" id="MobiDB-lite"/>
    </source>
</evidence>
<reference evidence="3 4" key="1">
    <citation type="submission" date="2019-05" db="EMBL/GenBank/DDBJ databases">
        <title>Another draft genome of Portunus trituberculatus and its Hox gene families provides insights of decapod evolution.</title>
        <authorList>
            <person name="Jeong J.-H."/>
            <person name="Song I."/>
            <person name="Kim S."/>
            <person name="Choi T."/>
            <person name="Kim D."/>
            <person name="Ryu S."/>
            <person name="Kim W."/>
        </authorList>
    </citation>
    <scope>NUCLEOTIDE SEQUENCE [LARGE SCALE GENOMIC DNA]</scope>
    <source>
        <tissue evidence="3">Muscle</tissue>
    </source>
</reference>